<comment type="caution">
    <text evidence="2">The sequence shown here is derived from an EMBL/GenBank/DDBJ whole genome shotgun (WGS) entry which is preliminary data.</text>
</comment>
<keyword evidence="3" id="KW-1185">Reference proteome</keyword>
<accession>A0AAD7WZ06</accession>
<proteinExistence type="predicted"/>
<protein>
    <submittedName>
        <fullName evidence="2">Uncharacterized protein</fullName>
    </submittedName>
</protein>
<name>A0AAD7WZ06_9TELE</name>
<gene>
    <name evidence="2" type="ORF">AAFF_G00053020</name>
</gene>
<organism evidence="2 3">
    <name type="scientific">Aldrovandia affinis</name>
    <dbReference type="NCBI Taxonomy" id="143900"/>
    <lineage>
        <taxon>Eukaryota</taxon>
        <taxon>Metazoa</taxon>
        <taxon>Chordata</taxon>
        <taxon>Craniata</taxon>
        <taxon>Vertebrata</taxon>
        <taxon>Euteleostomi</taxon>
        <taxon>Actinopterygii</taxon>
        <taxon>Neopterygii</taxon>
        <taxon>Teleostei</taxon>
        <taxon>Notacanthiformes</taxon>
        <taxon>Halosauridae</taxon>
        <taxon>Aldrovandia</taxon>
    </lineage>
</organism>
<evidence type="ECO:0000256" key="1">
    <source>
        <dbReference type="SAM" id="MobiDB-lite"/>
    </source>
</evidence>
<evidence type="ECO:0000313" key="3">
    <source>
        <dbReference type="Proteomes" id="UP001221898"/>
    </source>
</evidence>
<dbReference type="EMBL" id="JAINUG010000013">
    <property type="protein sequence ID" value="KAJ8414432.1"/>
    <property type="molecule type" value="Genomic_DNA"/>
</dbReference>
<sequence>MAPDPSTCGDTNRSGRVRAQYTALEQGGQDPSHHGLHTTTAPNGMAICAEEDPESPLQMPHPSQHTTGSCIAQHHPILKNFWNTRNPELKAPVQNILHTVPGSMTVKIKSKPSTNNSRHAFNPQPSFSLMSLNVSMDERGLPAAALLMATHVFPEPDNN</sequence>
<reference evidence="2" key="1">
    <citation type="journal article" date="2023" name="Science">
        <title>Genome structures resolve the early diversification of teleost fishes.</title>
        <authorList>
            <person name="Parey E."/>
            <person name="Louis A."/>
            <person name="Montfort J."/>
            <person name="Bouchez O."/>
            <person name="Roques C."/>
            <person name="Iampietro C."/>
            <person name="Lluch J."/>
            <person name="Castinel A."/>
            <person name="Donnadieu C."/>
            <person name="Desvignes T."/>
            <person name="Floi Bucao C."/>
            <person name="Jouanno E."/>
            <person name="Wen M."/>
            <person name="Mejri S."/>
            <person name="Dirks R."/>
            <person name="Jansen H."/>
            <person name="Henkel C."/>
            <person name="Chen W.J."/>
            <person name="Zahm M."/>
            <person name="Cabau C."/>
            <person name="Klopp C."/>
            <person name="Thompson A.W."/>
            <person name="Robinson-Rechavi M."/>
            <person name="Braasch I."/>
            <person name="Lecointre G."/>
            <person name="Bobe J."/>
            <person name="Postlethwait J.H."/>
            <person name="Berthelot C."/>
            <person name="Roest Crollius H."/>
            <person name="Guiguen Y."/>
        </authorList>
    </citation>
    <scope>NUCLEOTIDE SEQUENCE</scope>
    <source>
        <tissue evidence="2">Blood</tissue>
    </source>
</reference>
<evidence type="ECO:0000313" key="2">
    <source>
        <dbReference type="EMBL" id="KAJ8414432.1"/>
    </source>
</evidence>
<dbReference type="Proteomes" id="UP001221898">
    <property type="component" value="Unassembled WGS sequence"/>
</dbReference>
<dbReference type="AlphaFoldDB" id="A0AAD7WZ06"/>
<feature type="region of interest" description="Disordered" evidence="1">
    <location>
        <begin position="1"/>
        <end position="41"/>
    </location>
</feature>